<dbReference type="Proteomes" id="UP000054937">
    <property type="component" value="Unassembled WGS sequence"/>
</dbReference>
<feature type="transmembrane region" description="Helical" evidence="5">
    <location>
        <begin position="442"/>
        <end position="474"/>
    </location>
</feature>
<dbReference type="EMBL" id="LDAU01000022">
    <property type="protein sequence ID" value="KRX10735.1"/>
    <property type="molecule type" value="Genomic_DNA"/>
</dbReference>
<evidence type="ECO:0000256" key="2">
    <source>
        <dbReference type="ARBA" id="ARBA00022692"/>
    </source>
</evidence>
<dbReference type="InterPro" id="IPR011547">
    <property type="entry name" value="SLC26A/SulP_dom"/>
</dbReference>
<name>A0A0V0R8C1_PSEPJ</name>
<keyword evidence="8" id="KW-1185">Reference proteome</keyword>
<comment type="subcellular location">
    <subcellularLocation>
        <location evidence="1">Membrane</location>
        <topology evidence="1">Multi-pass membrane protein</topology>
    </subcellularLocation>
</comment>
<feature type="domain" description="SLC26A/SulP transporter" evidence="6">
    <location>
        <begin position="62"/>
        <end position="450"/>
    </location>
</feature>
<dbReference type="Gene3D" id="3.30.750.24">
    <property type="entry name" value="STAS domain"/>
    <property type="match status" value="1"/>
</dbReference>
<feature type="transmembrane region" description="Helical" evidence="5">
    <location>
        <begin position="173"/>
        <end position="191"/>
    </location>
</feature>
<dbReference type="InterPro" id="IPR052706">
    <property type="entry name" value="Membrane-Transporter-like"/>
</dbReference>
<evidence type="ECO:0000256" key="3">
    <source>
        <dbReference type="ARBA" id="ARBA00022989"/>
    </source>
</evidence>
<accession>A0A0V0R8C1</accession>
<keyword evidence="2 5" id="KW-0812">Transmembrane</keyword>
<feature type="transmembrane region" description="Helical" evidence="5">
    <location>
        <begin position="387"/>
        <end position="404"/>
    </location>
</feature>
<gene>
    <name evidence="7" type="ORF">PPERSA_00505</name>
</gene>
<feature type="transmembrane region" description="Helical" evidence="5">
    <location>
        <begin position="93"/>
        <end position="126"/>
    </location>
</feature>
<proteinExistence type="predicted"/>
<keyword evidence="4 5" id="KW-0472">Membrane</keyword>
<organism evidence="7 8">
    <name type="scientific">Pseudocohnilembus persalinus</name>
    <name type="common">Ciliate</name>
    <dbReference type="NCBI Taxonomy" id="266149"/>
    <lineage>
        <taxon>Eukaryota</taxon>
        <taxon>Sar</taxon>
        <taxon>Alveolata</taxon>
        <taxon>Ciliophora</taxon>
        <taxon>Intramacronucleata</taxon>
        <taxon>Oligohymenophorea</taxon>
        <taxon>Scuticociliatia</taxon>
        <taxon>Philasterida</taxon>
        <taxon>Pseudocohnilembidae</taxon>
        <taxon>Pseudocohnilembus</taxon>
    </lineage>
</organism>
<dbReference type="PANTHER" id="PTHR43310">
    <property type="entry name" value="SULFATE TRANSPORTER YBAR-RELATED"/>
    <property type="match status" value="1"/>
</dbReference>
<evidence type="ECO:0000313" key="8">
    <source>
        <dbReference type="Proteomes" id="UP000054937"/>
    </source>
</evidence>
<comment type="caution">
    <text evidence="7">The sequence shown here is derived from an EMBL/GenBank/DDBJ whole genome shotgun (WGS) entry which is preliminary data.</text>
</comment>
<feature type="transmembrane region" description="Helical" evidence="5">
    <location>
        <begin position="410"/>
        <end position="430"/>
    </location>
</feature>
<sequence length="656" mass="74015">MENQEQEFIDEKKEFLKKQKFHASQEKIVSKEMSAAEHIKQFNLLKYLKDSCLYYRYNLRALKVELLSGITVAIMQIPESVTFSFVAGVDPIVGLYATFFMGLITGAIGGKAGMISGAAGALAVIAKDITDEDGALKDYSEDDRFQHLMMTMVLCGIFQMLCAVFQLATLVKLIPYSAVVGFMNGLAIIIFKSQLDAFKECDGGKRDFGDCKANEREWIKIDEGKTWIVLFLVFLTMIVMIFYPRIPKIGKVIPSSLVAIILGTLFEHLINRPLIGEDVRTVGETTSIYGKLPSWSPPETPKDGYDWGVVINYSISLCFIGLFESVMTLQFLEELTKTLPSQFCANQECLAQGIGNLISGLFGAMGGDAMIGQSCINIKNNGARGRVSGMFAGIAIMVIILVAYKVIELIPIATLTGVLFMVVINTFNWNSLITIAKRKINIYDSIVIIIVTVFAVLTNLAYSVIMGIIFLSLAQLYQFSENMKVKIYYTKPNLGKQEQKQENMEKIQTLQDGNQLIEIKLNENENGQNKNKYLKPVKVYYISGYNYFPSLEKFTNSLNPEEDDDVVVIDFENCILGDLTSVLLLSHLSQRYLKCGKDIYYANLREYTIQLIKDSYPKSKDIQIVPENLWNNYPMLYQLRHERQLLKQKNQSEKND</sequence>
<evidence type="ECO:0000256" key="5">
    <source>
        <dbReference type="SAM" id="Phobius"/>
    </source>
</evidence>
<dbReference type="PANTHER" id="PTHR43310:SF1">
    <property type="entry name" value="SULFATE TRANSPORTER YBAR-RELATED"/>
    <property type="match status" value="1"/>
</dbReference>
<dbReference type="OrthoDB" id="288203at2759"/>
<dbReference type="OMA" id="KANEREW"/>
<dbReference type="SUPFAM" id="SSF52091">
    <property type="entry name" value="SpoIIaa-like"/>
    <property type="match status" value="1"/>
</dbReference>
<evidence type="ECO:0000256" key="4">
    <source>
        <dbReference type="ARBA" id="ARBA00023136"/>
    </source>
</evidence>
<feature type="transmembrane region" description="Helical" evidence="5">
    <location>
        <begin position="226"/>
        <end position="246"/>
    </location>
</feature>
<dbReference type="GO" id="GO:0016020">
    <property type="term" value="C:membrane"/>
    <property type="evidence" value="ECO:0007669"/>
    <property type="project" value="UniProtKB-SubCell"/>
</dbReference>
<protein>
    <submittedName>
        <fullName evidence="7">STAS domain</fullName>
    </submittedName>
</protein>
<dbReference type="Pfam" id="PF00916">
    <property type="entry name" value="Sulfate_transp"/>
    <property type="match status" value="1"/>
</dbReference>
<evidence type="ECO:0000256" key="1">
    <source>
        <dbReference type="ARBA" id="ARBA00004141"/>
    </source>
</evidence>
<reference evidence="7 8" key="1">
    <citation type="journal article" date="2015" name="Sci. Rep.">
        <title>Genome of the facultative scuticociliatosis pathogen Pseudocohnilembus persalinus provides insight into its virulence through horizontal gene transfer.</title>
        <authorList>
            <person name="Xiong J."/>
            <person name="Wang G."/>
            <person name="Cheng J."/>
            <person name="Tian M."/>
            <person name="Pan X."/>
            <person name="Warren A."/>
            <person name="Jiang C."/>
            <person name="Yuan D."/>
            <person name="Miao W."/>
        </authorList>
    </citation>
    <scope>NUCLEOTIDE SEQUENCE [LARGE SCALE GENOMIC DNA]</scope>
    <source>
        <strain evidence="7">36N120E</strain>
    </source>
</reference>
<dbReference type="AlphaFoldDB" id="A0A0V0R8C1"/>
<dbReference type="InParanoid" id="A0A0V0R8C1"/>
<keyword evidence="3 5" id="KW-1133">Transmembrane helix</keyword>
<dbReference type="InterPro" id="IPR036513">
    <property type="entry name" value="STAS_dom_sf"/>
</dbReference>
<evidence type="ECO:0000259" key="6">
    <source>
        <dbReference type="Pfam" id="PF00916"/>
    </source>
</evidence>
<evidence type="ECO:0000313" key="7">
    <source>
        <dbReference type="EMBL" id="KRX10735.1"/>
    </source>
</evidence>
<feature type="transmembrane region" description="Helical" evidence="5">
    <location>
        <begin position="147"/>
        <end position="167"/>
    </location>
</feature>
<feature type="transmembrane region" description="Helical" evidence="5">
    <location>
        <begin position="66"/>
        <end position="87"/>
    </location>
</feature>